<dbReference type="Proteomes" id="UP000266067">
    <property type="component" value="Unassembled WGS sequence"/>
</dbReference>
<reference evidence="2 3" key="1">
    <citation type="submission" date="2018-08" db="EMBL/GenBank/DDBJ databases">
        <title>Proposal of Muricauda 72 sp.nov. and Muricauda NH166 sp.nov., isolated from seawater.</title>
        <authorList>
            <person name="Cheng H."/>
            <person name="Wu Y.-H."/>
            <person name="Guo L.-L."/>
            <person name="Xu X.-W."/>
        </authorList>
    </citation>
    <scope>NUCLEOTIDE SEQUENCE [LARGE SCALE GENOMIC DNA]</scope>
    <source>
        <strain evidence="2 3">KCTC 22173</strain>
    </source>
</reference>
<feature type="transmembrane region" description="Helical" evidence="1">
    <location>
        <begin position="36"/>
        <end position="60"/>
    </location>
</feature>
<protein>
    <submittedName>
        <fullName evidence="2">Uncharacterized protein</fullName>
    </submittedName>
</protein>
<dbReference type="EMBL" id="QXFH01000071">
    <property type="protein sequence ID" value="RIV34297.1"/>
    <property type="molecule type" value="Genomic_DNA"/>
</dbReference>
<keyword evidence="1" id="KW-0812">Transmembrane</keyword>
<dbReference type="OrthoDB" id="1453725at2"/>
<feature type="transmembrane region" description="Helical" evidence="1">
    <location>
        <begin position="141"/>
        <end position="161"/>
    </location>
</feature>
<keyword evidence="1" id="KW-0472">Membrane</keyword>
<dbReference type="RefSeq" id="WP_119607933.1">
    <property type="nucleotide sequence ID" value="NZ_QXFH01000071.1"/>
</dbReference>
<feature type="transmembrane region" description="Helical" evidence="1">
    <location>
        <begin position="93"/>
        <end position="118"/>
    </location>
</feature>
<keyword evidence="3" id="KW-1185">Reference proteome</keyword>
<proteinExistence type="predicted"/>
<name>A0A3A1N9F3_9FLAO</name>
<sequence length="180" mass="20610">MTKTDLFRAIIKIFGVYCFIEALFRSIPNISFSGGFYSFSLMVSLFYLLITGVIAFLLLFGTDRIIKLFRLEKGFDTKNIDTSHLNEEGILKLGLILIGLLMIADNIAQFLNYCYLIFKKQISANGLDEIDGLMLDQQLDYNWWVISGLNVLIGFVILTNYKRISNLFTTKENKVEDSEN</sequence>
<feature type="transmembrane region" description="Helical" evidence="1">
    <location>
        <begin position="7"/>
        <end position="24"/>
    </location>
</feature>
<accession>A0A3A1N9F3</accession>
<evidence type="ECO:0000313" key="2">
    <source>
        <dbReference type="EMBL" id="RIV34297.1"/>
    </source>
</evidence>
<dbReference type="AlphaFoldDB" id="A0A3A1N9F3"/>
<comment type="caution">
    <text evidence="2">The sequence shown here is derived from an EMBL/GenBank/DDBJ whole genome shotgun (WGS) entry which is preliminary data.</text>
</comment>
<evidence type="ECO:0000313" key="3">
    <source>
        <dbReference type="Proteomes" id="UP000266067"/>
    </source>
</evidence>
<organism evidence="2 3">
    <name type="scientific">Flagellimonas lutimaris</name>
    <dbReference type="NCBI Taxonomy" id="475082"/>
    <lineage>
        <taxon>Bacteria</taxon>
        <taxon>Pseudomonadati</taxon>
        <taxon>Bacteroidota</taxon>
        <taxon>Flavobacteriia</taxon>
        <taxon>Flavobacteriales</taxon>
        <taxon>Flavobacteriaceae</taxon>
        <taxon>Flagellimonas</taxon>
    </lineage>
</organism>
<gene>
    <name evidence="2" type="ORF">D2V08_09740</name>
</gene>
<evidence type="ECO:0000256" key="1">
    <source>
        <dbReference type="SAM" id="Phobius"/>
    </source>
</evidence>
<keyword evidence="1" id="KW-1133">Transmembrane helix</keyword>